<reference evidence="2 3" key="1">
    <citation type="submission" date="2020-05" db="EMBL/GenBank/DDBJ databases">
        <title>Genomic Encyclopedia of Type Strains, Phase IV (KMG-V): Genome sequencing to study the core and pangenomes of soil and plant-associated prokaryotes.</title>
        <authorList>
            <person name="Whitman W."/>
        </authorList>
    </citation>
    <scope>NUCLEOTIDE SEQUENCE [LARGE SCALE GENOMIC DNA]</scope>
    <source>
        <strain evidence="2 3">9A</strain>
    </source>
</reference>
<sequence length="113" mass="12364">MLRGGMREINKKQLIALAILAGLNLLFSNLVAGNGQRLTGEAVLAHSPEMRRATLVSFVFGLQAISFILGGFAALIPYKKKLYSEKWLTFSLGIAITIQAIFLLGAVVKLIFW</sequence>
<dbReference type="EMBL" id="JABSNP010000014">
    <property type="protein sequence ID" value="NRT20097.1"/>
    <property type="molecule type" value="Genomic_DNA"/>
</dbReference>
<dbReference type="RefSeq" id="WP_173810834.1">
    <property type="nucleotide sequence ID" value="NZ_JABSNP010000014.1"/>
</dbReference>
<accession>A0ABX2FSC9</accession>
<feature type="transmembrane region" description="Helical" evidence="1">
    <location>
        <begin position="56"/>
        <end position="76"/>
    </location>
</feature>
<keyword evidence="1" id="KW-0472">Membrane</keyword>
<feature type="transmembrane region" description="Helical" evidence="1">
    <location>
        <begin position="88"/>
        <end position="112"/>
    </location>
</feature>
<gene>
    <name evidence="2" type="ORF">HNP98_002936</name>
</gene>
<protein>
    <recommendedName>
        <fullName evidence="4">DUF4386 family protein</fullName>
    </recommendedName>
</protein>
<name>A0ABX2FSC9_9BACT</name>
<evidence type="ECO:0000313" key="3">
    <source>
        <dbReference type="Proteomes" id="UP000779507"/>
    </source>
</evidence>
<proteinExistence type="predicted"/>
<organism evidence="2 3">
    <name type="scientific">Hymenobacter caeli</name>
    <dbReference type="NCBI Taxonomy" id="2735894"/>
    <lineage>
        <taxon>Bacteria</taxon>
        <taxon>Pseudomonadati</taxon>
        <taxon>Bacteroidota</taxon>
        <taxon>Cytophagia</taxon>
        <taxon>Cytophagales</taxon>
        <taxon>Hymenobacteraceae</taxon>
        <taxon>Hymenobacter</taxon>
    </lineage>
</organism>
<evidence type="ECO:0000313" key="2">
    <source>
        <dbReference type="EMBL" id="NRT20097.1"/>
    </source>
</evidence>
<dbReference type="Proteomes" id="UP000779507">
    <property type="component" value="Unassembled WGS sequence"/>
</dbReference>
<keyword evidence="1" id="KW-1133">Transmembrane helix</keyword>
<evidence type="ECO:0008006" key="4">
    <source>
        <dbReference type="Google" id="ProtNLM"/>
    </source>
</evidence>
<comment type="caution">
    <text evidence="2">The sequence shown here is derived from an EMBL/GenBank/DDBJ whole genome shotgun (WGS) entry which is preliminary data.</text>
</comment>
<keyword evidence="3" id="KW-1185">Reference proteome</keyword>
<evidence type="ECO:0000256" key="1">
    <source>
        <dbReference type="SAM" id="Phobius"/>
    </source>
</evidence>
<keyword evidence="1" id="KW-0812">Transmembrane</keyword>